<comment type="caution">
    <text evidence="7">The sequence shown here is derived from an EMBL/GenBank/DDBJ whole genome shotgun (WGS) entry which is preliminary data.</text>
</comment>
<protein>
    <recommendedName>
        <fullName evidence="6">Membrane transport protein MMPL domain-containing protein</fullName>
    </recommendedName>
</protein>
<evidence type="ECO:0000256" key="3">
    <source>
        <dbReference type="ARBA" id="ARBA00022989"/>
    </source>
</evidence>
<accession>A0A2T1GCK3</accession>
<evidence type="ECO:0000313" key="7">
    <source>
        <dbReference type="EMBL" id="PSB55141.1"/>
    </source>
</evidence>
<dbReference type="InterPro" id="IPR004869">
    <property type="entry name" value="MMPL_dom"/>
</dbReference>
<feature type="transmembrane region" description="Helical" evidence="5">
    <location>
        <begin position="134"/>
        <end position="162"/>
    </location>
</feature>
<keyword evidence="4 5" id="KW-0472">Membrane</keyword>
<evidence type="ECO:0000256" key="5">
    <source>
        <dbReference type="SAM" id="Phobius"/>
    </source>
</evidence>
<keyword evidence="3 5" id="KW-1133">Transmembrane helix</keyword>
<sequence>MPCRLRWLSLPGKTGLTQSDRDWVDRFRTNVNLNPPTATQPIKAPKLSQDGRAGFLIAPIDALERSAVLVEAVQELCKRTTTSPTGLSVKVSGPAGNRADLEMVFDAIEGTTFLATSGLILLLLVLIYRSPIFWLIPFVVAICTDFVAWGLIHLAVISGAIVNDQSANILLTHPGFCTWNRSKTH</sequence>
<evidence type="ECO:0000256" key="1">
    <source>
        <dbReference type="ARBA" id="ARBA00004141"/>
    </source>
</evidence>
<evidence type="ECO:0000256" key="2">
    <source>
        <dbReference type="ARBA" id="ARBA00022692"/>
    </source>
</evidence>
<proteinExistence type="predicted"/>
<name>A0A2T1GCK3_9CYAN</name>
<organism evidence="7 8">
    <name type="scientific">Chamaesiphon polymorphus CCALA 037</name>
    <dbReference type="NCBI Taxonomy" id="2107692"/>
    <lineage>
        <taxon>Bacteria</taxon>
        <taxon>Bacillati</taxon>
        <taxon>Cyanobacteriota</taxon>
        <taxon>Cyanophyceae</taxon>
        <taxon>Gomontiellales</taxon>
        <taxon>Chamaesiphonaceae</taxon>
        <taxon>Chamaesiphon</taxon>
    </lineage>
</organism>
<dbReference type="Pfam" id="PF03176">
    <property type="entry name" value="MMPL"/>
    <property type="match status" value="1"/>
</dbReference>
<keyword evidence="2 5" id="KW-0812">Transmembrane</keyword>
<dbReference type="SUPFAM" id="SSF82866">
    <property type="entry name" value="Multidrug efflux transporter AcrB transmembrane domain"/>
    <property type="match status" value="1"/>
</dbReference>
<dbReference type="AlphaFoldDB" id="A0A2T1GCK3"/>
<dbReference type="Proteomes" id="UP000238937">
    <property type="component" value="Unassembled WGS sequence"/>
</dbReference>
<comment type="subcellular location">
    <subcellularLocation>
        <location evidence="1">Membrane</location>
        <topology evidence="1">Multi-pass membrane protein</topology>
    </subcellularLocation>
</comment>
<feature type="transmembrane region" description="Helical" evidence="5">
    <location>
        <begin position="107"/>
        <end position="128"/>
    </location>
</feature>
<evidence type="ECO:0000313" key="8">
    <source>
        <dbReference type="Proteomes" id="UP000238937"/>
    </source>
</evidence>
<gene>
    <name evidence="7" type="ORF">C7B77_15980</name>
</gene>
<evidence type="ECO:0000259" key="6">
    <source>
        <dbReference type="Pfam" id="PF03176"/>
    </source>
</evidence>
<keyword evidence="8" id="KW-1185">Reference proteome</keyword>
<feature type="domain" description="Membrane transport protein MMPL" evidence="6">
    <location>
        <begin position="35"/>
        <end position="170"/>
    </location>
</feature>
<reference evidence="7 8" key="1">
    <citation type="submission" date="2018-03" db="EMBL/GenBank/DDBJ databases">
        <title>The ancient ancestry and fast evolution of plastids.</title>
        <authorList>
            <person name="Moore K.R."/>
            <person name="Magnabosco C."/>
            <person name="Momper L."/>
            <person name="Gold D.A."/>
            <person name="Bosak T."/>
            <person name="Fournier G.P."/>
        </authorList>
    </citation>
    <scope>NUCLEOTIDE SEQUENCE [LARGE SCALE GENOMIC DNA]</scope>
    <source>
        <strain evidence="7 8">CCALA 037</strain>
    </source>
</reference>
<dbReference type="OrthoDB" id="2365435at2"/>
<evidence type="ECO:0000256" key="4">
    <source>
        <dbReference type="ARBA" id="ARBA00023136"/>
    </source>
</evidence>
<dbReference type="RefSeq" id="WP_106306777.1">
    <property type="nucleotide sequence ID" value="NZ_PVWO01000207.1"/>
</dbReference>
<dbReference type="GO" id="GO:0016020">
    <property type="term" value="C:membrane"/>
    <property type="evidence" value="ECO:0007669"/>
    <property type="project" value="UniProtKB-SubCell"/>
</dbReference>
<dbReference type="EMBL" id="PVWO01000207">
    <property type="protein sequence ID" value="PSB55141.1"/>
    <property type="molecule type" value="Genomic_DNA"/>
</dbReference>